<dbReference type="PANTHER" id="PTHR35767">
    <property type="entry name" value="HAPLESS PROTEIN"/>
    <property type="match status" value="1"/>
</dbReference>
<evidence type="ECO:0000256" key="1">
    <source>
        <dbReference type="SAM" id="MobiDB-lite"/>
    </source>
</evidence>
<keyword evidence="3" id="KW-1185">Reference proteome</keyword>
<dbReference type="AlphaFoldDB" id="A0A200R8M8"/>
<dbReference type="InParanoid" id="A0A200R8M8"/>
<protein>
    <submittedName>
        <fullName evidence="2">Uncharacterized protein</fullName>
    </submittedName>
</protein>
<dbReference type="PANTHER" id="PTHR35767:SF11">
    <property type="match status" value="1"/>
</dbReference>
<feature type="compositionally biased region" description="Polar residues" evidence="1">
    <location>
        <begin position="331"/>
        <end position="341"/>
    </location>
</feature>
<evidence type="ECO:0000313" key="2">
    <source>
        <dbReference type="EMBL" id="OVA19094.1"/>
    </source>
</evidence>
<comment type="caution">
    <text evidence="2">The sequence shown here is derived from an EMBL/GenBank/DDBJ whole genome shotgun (WGS) entry which is preliminary data.</text>
</comment>
<dbReference type="OMA" id="SINKMEY"/>
<dbReference type="Proteomes" id="UP000195402">
    <property type="component" value="Unassembled WGS sequence"/>
</dbReference>
<accession>A0A200R8M8</accession>
<reference evidence="2 3" key="1">
    <citation type="journal article" date="2017" name="Mol. Plant">
        <title>The Genome of Medicinal Plant Macleaya cordata Provides New Insights into Benzylisoquinoline Alkaloids Metabolism.</title>
        <authorList>
            <person name="Liu X."/>
            <person name="Liu Y."/>
            <person name="Huang P."/>
            <person name="Ma Y."/>
            <person name="Qing Z."/>
            <person name="Tang Q."/>
            <person name="Cao H."/>
            <person name="Cheng P."/>
            <person name="Zheng Y."/>
            <person name="Yuan Z."/>
            <person name="Zhou Y."/>
            <person name="Liu J."/>
            <person name="Tang Z."/>
            <person name="Zhuo Y."/>
            <person name="Zhang Y."/>
            <person name="Yu L."/>
            <person name="Huang J."/>
            <person name="Yang P."/>
            <person name="Peng Q."/>
            <person name="Zhang J."/>
            <person name="Jiang W."/>
            <person name="Zhang Z."/>
            <person name="Lin K."/>
            <person name="Ro D.K."/>
            <person name="Chen X."/>
            <person name="Xiong X."/>
            <person name="Shang Y."/>
            <person name="Huang S."/>
            <person name="Zeng J."/>
        </authorList>
    </citation>
    <scope>NUCLEOTIDE SEQUENCE [LARGE SCALE GENOMIC DNA]</scope>
    <source>
        <strain evidence="3">cv. BLH2017</strain>
        <tissue evidence="2">Root</tissue>
    </source>
</reference>
<proteinExistence type="predicted"/>
<organism evidence="2 3">
    <name type="scientific">Macleaya cordata</name>
    <name type="common">Five-seeded plume-poppy</name>
    <name type="synonym">Bocconia cordata</name>
    <dbReference type="NCBI Taxonomy" id="56857"/>
    <lineage>
        <taxon>Eukaryota</taxon>
        <taxon>Viridiplantae</taxon>
        <taxon>Streptophyta</taxon>
        <taxon>Embryophyta</taxon>
        <taxon>Tracheophyta</taxon>
        <taxon>Spermatophyta</taxon>
        <taxon>Magnoliopsida</taxon>
        <taxon>Ranunculales</taxon>
        <taxon>Papaveraceae</taxon>
        <taxon>Papaveroideae</taxon>
        <taxon>Macleaya</taxon>
    </lineage>
</organism>
<feature type="region of interest" description="Disordered" evidence="1">
    <location>
        <begin position="302"/>
        <end position="355"/>
    </location>
</feature>
<evidence type="ECO:0000313" key="3">
    <source>
        <dbReference type="Proteomes" id="UP000195402"/>
    </source>
</evidence>
<name>A0A200R8M8_MACCD</name>
<sequence length="355" mass="40279">MGSNDDAVAINKPFSIRDYVLVARQKDISQNWPFPDKYLQTCMKHGITKLLPPFESCNFARNPSYREEENSSSAKEDKAIISSINKSCVEFDRKEEIIKVYNIDVSTSSTKPSFNNQMDQCLTAVPSSKRLKSKRKKRKRKRKKRSMVDICAKARPCTLEELDKINGSNWAIDQRVVYRGTITSDQVVDEVNGSVTEEDDRGTKLAETSWKTKHPRDDNAENDNVVVQKRQILKFKLNGRKPKSQNIKVNPRITNESKIHETPVANSQGKRSSINKMEYQPAFQDLGGKNSERPAFLWNNNTIEAGKDSGHSEKVKLKASESKDTKCLQGPGNNSFTQHPSVISAKNILNESRRK</sequence>
<feature type="compositionally biased region" description="Basic and acidic residues" evidence="1">
    <location>
        <begin position="305"/>
        <end position="326"/>
    </location>
</feature>
<dbReference type="OrthoDB" id="1929441at2759"/>
<dbReference type="EMBL" id="MVGT01000270">
    <property type="protein sequence ID" value="OVA19094.1"/>
    <property type="molecule type" value="Genomic_DNA"/>
</dbReference>
<gene>
    <name evidence="2" type="ORF">BVC80_9031g32</name>
</gene>
<dbReference type="STRING" id="56857.A0A200R8M8"/>